<comment type="caution">
    <text evidence="1">The sequence shown here is derived from an EMBL/GenBank/DDBJ whole genome shotgun (WGS) entry which is preliminary data.</text>
</comment>
<accession>A0A918PT63</accession>
<dbReference type="Proteomes" id="UP000619457">
    <property type="component" value="Unassembled WGS sequence"/>
</dbReference>
<evidence type="ECO:0008006" key="3">
    <source>
        <dbReference type="Google" id="ProtNLM"/>
    </source>
</evidence>
<name>A0A918PT63_9BACT</name>
<keyword evidence="2" id="KW-1185">Reference proteome</keyword>
<reference evidence="1" key="2">
    <citation type="submission" date="2020-09" db="EMBL/GenBank/DDBJ databases">
        <authorList>
            <person name="Sun Q."/>
            <person name="Kim S."/>
        </authorList>
    </citation>
    <scope>NUCLEOTIDE SEQUENCE</scope>
    <source>
        <strain evidence="1">KCTC 12368</strain>
    </source>
</reference>
<evidence type="ECO:0000313" key="1">
    <source>
        <dbReference type="EMBL" id="GGZ20390.1"/>
    </source>
</evidence>
<dbReference type="RefSeq" id="WP_018472348.1">
    <property type="nucleotide sequence ID" value="NZ_BMWX01000002.1"/>
</dbReference>
<organism evidence="1 2">
    <name type="scientific">Echinicola pacifica</name>
    <dbReference type="NCBI Taxonomy" id="346377"/>
    <lineage>
        <taxon>Bacteria</taxon>
        <taxon>Pseudomonadati</taxon>
        <taxon>Bacteroidota</taxon>
        <taxon>Cytophagia</taxon>
        <taxon>Cytophagales</taxon>
        <taxon>Cyclobacteriaceae</taxon>
        <taxon>Echinicola</taxon>
    </lineage>
</organism>
<dbReference type="Gene3D" id="3.10.490.10">
    <property type="entry name" value="Gamma-glutamyl cyclotransferase-like"/>
    <property type="match status" value="1"/>
</dbReference>
<gene>
    <name evidence="1" type="ORF">GCM10007049_11210</name>
</gene>
<reference evidence="1" key="1">
    <citation type="journal article" date="2014" name="Int. J. Syst. Evol. Microbiol.">
        <title>Complete genome sequence of Corynebacterium casei LMG S-19264T (=DSM 44701T), isolated from a smear-ripened cheese.</title>
        <authorList>
            <consortium name="US DOE Joint Genome Institute (JGI-PGF)"/>
            <person name="Walter F."/>
            <person name="Albersmeier A."/>
            <person name="Kalinowski J."/>
            <person name="Ruckert C."/>
        </authorList>
    </citation>
    <scope>NUCLEOTIDE SEQUENCE</scope>
    <source>
        <strain evidence="1">KCTC 12368</strain>
    </source>
</reference>
<dbReference type="AlphaFoldDB" id="A0A918PT63"/>
<evidence type="ECO:0000313" key="2">
    <source>
        <dbReference type="Proteomes" id="UP000619457"/>
    </source>
</evidence>
<dbReference type="EMBL" id="BMWX01000002">
    <property type="protein sequence ID" value="GGZ20390.1"/>
    <property type="molecule type" value="Genomic_DNA"/>
</dbReference>
<proteinExistence type="predicted"/>
<sequence length="210" mass="24187">MTDYVWYASYGSNLLESRFLCYIQGGKPAGSSRTYSGCKDVTLPTGNRPHELPYELYFAKKASVWNDGGVAFIDVATETEDKTLARKYRITRSQFMELVQQENNIPDTIILDLDQVKADKYLCFIDRGWYNTIVYLGDYEGEPIFTFTSSTLYEPNIKPDIAYLMTIIGGLKECHNLSDESIMDYLYSKRGIRDMFDEEELANCIRKSIR</sequence>
<protein>
    <recommendedName>
        <fullName evidence="3">Histone deacetylase</fullName>
    </recommendedName>
</protein>